<dbReference type="InterPro" id="IPR004942">
    <property type="entry name" value="Roadblock/LAMTOR2_dom"/>
</dbReference>
<gene>
    <name evidence="4" type="ORF">Rt10032_c09g4028</name>
</gene>
<name>A0A511KI05_RHOTO</name>
<evidence type="ECO:0000313" key="4">
    <source>
        <dbReference type="EMBL" id="GEM10011.1"/>
    </source>
</evidence>
<comment type="caution">
    <text evidence="4">The sequence shown here is derived from an EMBL/GenBank/DDBJ whole genome shotgun (WGS) entry which is preliminary data.</text>
</comment>
<protein>
    <submittedName>
        <fullName evidence="4">Dynein light chain-related protein</fullName>
    </submittedName>
</protein>
<organism evidence="4 5">
    <name type="scientific">Rhodotorula toruloides</name>
    <name type="common">Yeast</name>
    <name type="synonym">Rhodosporidium toruloides</name>
    <dbReference type="NCBI Taxonomy" id="5286"/>
    <lineage>
        <taxon>Eukaryota</taxon>
        <taxon>Fungi</taxon>
        <taxon>Dikarya</taxon>
        <taxon>Basidiomycota</taxon>
        <taxon>Pucciniomycotina</taxon>
        <taxon>Microbotryomycetes</taxon>
        <taxon>Sporidiobolales</taxon>
        <taxon>Sporidiobolaceae</taxon>
        <taxon>Rhodotorula</taxon>
    </lineage>
</organism>
<evidence type="ECO:0000313" key="5">
    <source>
        <dbReference type="Proteomes" id="UP000321518"/>
    </source>
</evidence>
<feature type="domain" description="Roadblock/LAMTOR2" evidence="3">
    <location>
        <begin position="11"/>
        <end position="135"/>
    </location>
</feature>
<dbReference type="Gene3D" id="3.30.450.30">
    <property type="entry name" value="Dynein light chain 2a, cytoplasmic"/>
    <property type="match status" value="1"/>
</dbReference>
<dbReference type="Proteomes" id="UP000321518">
    <property type="component" value="Unassembled WGS sequence"/>
</dbReference>
<dbReference type="EMBL" id="BJWK01000009">
    <property type="protein sequence ID" value="GEM10011.1"/>
    <property type="molecule type" value="Genomic_DNA"/>
</dbReference>
<evidence type="ECO:0000256" key="1">
    <source>
        <dbReference type="ARBA" id="ARBA00007191"/>
    </source>
</evidence>
<dbReference type="SMART" id="SM00960">
    <property type="entry name" value="Robl_LC7"/>
    <property type="match status" value="1"/>
</dbReference>
<accession>A0A511KI05</accession>
<evidence type="ECO:0000256" key="2">
    <source>
        <dbReference type="SAM" id="MobiDB-lite"/>
    </source>
</evidence>
<comment type="similarity">
    <text evidence="1">Belongs to the GAMAD family.</text>
</comment>
<evidence type="ECO:0000259" key="3">
    <source>
        <dbReference type="SMART" id="SM00960"/>
    </source>
</evidence>
<dbReference type="OrthoDB" id="9985637at2759"/>
<dbReference type="SUPFAM" id="SSF103196">
    <property type="entry name" value="Roadblock/LC7 domain"/>
    <property type="match status" value="1"/>
</dbReference>
<dbReference type="AlphaFoldDB" id="A0A511KI05"/>
<proteinExistence type="inferred from homology"/>
<feature type="region of interest" description="Disordered" evidence="2">
    <location>
        <begin position="47"/>
        <end position="83"/>
    </location>
</feature>
<dbReference type="PANTHER" id="PTHR10779">
    <property type="entry name" value="DYNEIN LIGHT CHAIN ROADBLOCK"/>
    <property type="match status" value="1"/>
</dbReference>
<sequence length="137" mass="14876">MAHPVSAPPEVEATLARLTSYKDVQGVLILARPNGIILRSSGSLFALPPPATASSPAPRATEGEVGDEEEKEPSGPKTSGLARRYARAATRMVEAVGSEVRDCDEDKADDLRFLRIRTKRHELIITPDEQYILASPR</sequence>
<reference evidence="4 5" key="1">
    <citation type="submission" date="2019-07" db="EMBL/GenBank/DDBJ databases">
        <title>Rhodotorula toruloides NBRC10032 genome sequencing.</title>
        <authorList>
            <person name="Shida Y."/>
            <person name="Takaku H."/>
            <person name="Ogasawara W."/>
            <person name="Mori K."/>
        </authorList>
    </citation>
    <scope>NUCLEOTIDE SEQUENCE [LARGE SCALE GENOMIC DNA]</scope>
    <source>
        <strain evidence="4 5">NBRC10032</strain>
    </source>
</reference>
<dbReference type="Pfam" id="PF03259">
    <property type="entry name" value="Robl_LC7"/>
    <property type="match status" value="1"/>
</dbReference>